<evidence type="ECO:0000256" key="2">
    <source>
        <dbReference type="ARBA" id="ARBA00004173"/>
    </source>
</evidence>
<dbReference type="FunCoup" id="H2AQG7">
    <property type="interactions" value="92"/>
</dbReference>
<dbReference type="InterPro" id="IPR029209">
    <property type="entry name" value="DML1/Misato_tubulin"/>
</dbReference>
<feature type="domain" description="DML1/Misato tubulin" evidence="8">
    <location>
        <begin position="116"/>
        <end position="291"/>
    </location>
</feature>
<dbReference type="GO" id="GO:0007005">
    <property type="term" value="P:mitochondrion organization"/>
    <property type="evidence" value="ECO:0007669"/>
    <property type="project" value="InterPro"/>
</dbReference>
<evidence type="ECO:0000256" key="3">
    <source>
        <dbReference type="ARBA" id="ARBA00008507"/>
    </source>
</evidence>
<evidence type="ECO:0000259" key="8">
    <source>
        <dbReference type="Pfam" id="PF14881"/>
    </source>
</evidence>
<comment type="function">
    <text evidence="1">Involved in the partitioning of the mitochondrial organelle and mitochondrial DNA (mtDNA) inheritance.</text>
</comment>
<dbReference type="RefSeq" id="XP_003955752.1">
    <property type="nucleotide sequence ID" value="XM_003955703.1"/>
</dbReference>
<feature type="domain" description="Misato Segment II tubulin-like" evidence="7">
    <location>
        <begin position="2"/>
        <end position="111"/>
    </location>
</feature>
<accession>H2AQG7</accession>
<dbReference type="PANTHER" id="PTHR13391:SF0">
    <property type="entry name" value="PROTEIN MISATO HOMOLOG 1"/>
    <property type="match status" value="1"/>
</dbReference>
<dbReference type="KEGG" id="kaf:KAFR_0B03210"/>
<dbReference type="GeneID" id="13883077"/>
<evidence type="ECO:0000259" key="7">
    <source>
        <dbReference type="Pfam" id="PF10644"/>
    </source>
</evidence>
<dbReference type="InParanoid" id="H2AQG7"/>
<reference evidence="9 10" key="1">
    <citation type="journal article" date="2011" name="Proc. Natl. Acad. Sci. U.S.A.">
        <title>Evolutionary erosion of yeast sex chromosomes by mating-type switching accidents.</title>
        <authorList>
            <person name="Gordon J.L."/>
            <person name="Armisen D."/>
            <person name="Proux-Wera E."/>
            <person name="Oheigeartaigh S.S."/>
            <person name="Byrne K.P."/>
            <person name="Wolfe K.H."/>
        </authorList>
    </citation>
    <scope>NUCLEOTIDE SEQUENCE [LARGE SCALE GENOMIC DNA]</scope>
    <source>
        <strain evidence="10">ATCC 22294 / BCRC 22015 / CBS 2517 / CECT 1963 / NBRC 1671 / NRRL Y-8276</strain>
    </source>
</reference>
<dbReference type="InterPro" id="IPR049942">
    <property type="entry name" value="DML1/Misato"/>
</dbReference>
<dbReference type="Pfam" id="PF14881">
    <property type="entry name" value="Tubulin_3"/>
    <property type="match status" value="1"/>
</dbReference>
<keyword evidence="10" id="KW-1185">Reference proteome</keyword>
<dbReference type="InterPro" id="IPR019605">
    <property type="entry name" value="Misato_II_tubulin-like"/>
</dbReference>
<dbReference type="PANTHER" id="PTHR13391">
    <property type="entry name" value="MITOCHONDRIAL DISTRIBUTION REGULATOR MISATO"/>
    <property type="match status" value="1"/>
</dbReference>
<evidence type="ECO:0000256" key="5">
    <source>
        <dbReference type="ARBA" id="ARBA00022030"/>
    </source>
</evidence>
<evidence type="ECO:0000256" key="4">
    <source>
        <dbReference type="ARBA" id="ARBA00014097"/>
    </source>
</evidence>
<dbReference type="HOGENOM" id="CLU_022511_2_2_1"/>
<dbReference type="Proteomes" id="UP000005220">
    <property type="component" value="Chromosome 2"/>
</dbReference>
<proteinExistence type="inferred from homology"/>
<evidence type="ECO:0000256" key="1">
    <source>
        <dbReference type="ARBA" id="ARBA00003757"/>
    </source>
</evidence>
<dbReference type="EMBL" id="HE650822">
    <property type="protein sequence ID" value="CCF56617.1"/>
    <property type="molecule type" value="Genomic_DNA"/>
</dbReference>
<organism evidence="9 10">
    <name type="scientific">Kazachstania africana (strain ATCC 22294 / BCRC 22015 / CBS 2517 / CECT 1963 / NBRC 1671 / NRRL Y-8276)</name>
    <name type="common">Yeast</name>
    <name type="synonym">Kluyveromyces africanus</name>
    <dbReference type="NCBI Taxonomy" id="1071382"/>
    <lineage>
        <taxon>Eukaryota</taxon>
        <taxon>Fungi</taxon>
        <taxon>Dikarya</taxon>
        <taxon>Ascomycota</taxon>
        <taxon>Saccharomycotina</taxon>
        <taxon>Saccharomycetes</taxon>
        <taxon>Saccharomycetales</taxon>
        <taxon>Saccharomycetaceae</taxon>
        <taxon>Kazachstania</taxon>
    </lineage>
</organism>
<dbReference type="GO" id="GO:0006276">
    <property type="term" value="P:plasmid maintenance"/>
    <property type="evidence" value="ECO:0007669"/>
    <property type="project" value="EnsemblFungi"/>
</dbReference>
<keyword evidence="6" id="KW-0496">Mitochondrion</keyword>
<dbReference type="OrthoDB" id="271881at2759"/>
<evidence type="ECO:0000313" key="9">
    <source>
        <dbReference type="EMBL" id="CCF56617.1"/>
    </source>
</evidence>
<dbReference type="STRING" id="1071382.H2AQG7"/>
<dbReference type="eggNOG" id="KOG2530">
    <property type="taxonomic scope" value="Eukaryota"/>
</dbReference>
<sequence>MQEIITIATSHRANHLATQFFNCQEQYLYEQELDPTIFLNPTIDKISKTASYAPRALLWEARSGSGSLGIYEYTASTQDHHFSNPNDNYDNSELIFTMPRIKKSEYQVAIDSSATPPKLNTSNTNYWSDYNKLIYDTSSLNFLKDWNHDVNEPNLPYLHNLPEKQYKEMELGIQAFDSSKDEFFDNQLRVQLENCDYLQGFNLLTDLDNGWSGFSTSLLRELRDEVPKKFVFSWSLNEDDFYSGTKKDCKNKIKGTVALADDSDLVLPLFTDSAKLSNWEVGGQLCKIFDSVNSLFSVRGSQKRKNMSYLVDLLTDNDEKRNVVSSMLNLDEGIDYSFCSRIQSYQVKNGYEPHIFNYCQISRHDESELADKEKPVNATSKYKKLKELNTIPYNPSDTIPEQYAVKKKFSVKLSMTEKNRDMFKNWSNYVSKYFRFDDDREELKNELNDKAAAYEFGCYSDEDSGDDDL</sequence>
<protein>
    <recommendedName>
        <fullName evidence="4">Protein DML1</fullName>
    </recommendedName>
    <alternativeName>
        <fullName evidence="5">Protein dml1</fullName>
    </alternativeName>
</protein>
<comment type="similarity">
    <text evidence="3">Belongs to the misato family.</text>
</comment>
<dbReference type="AlphaFoldDB" id="H2AQG7"/>
<gene>
    <name evidence="9" type="primary">KAFR0B03210</name>
    <name evidence="9" type="ORF">KAFR_0B03210</name>
</gene>
<dbReference type="SUPFAM" id="SSF52490">
    <property type="entry name" value="Tubulin nucleotide-binding domain-like"/>
    <property type="match status" value="1"/>
</dbReference>
<dbReference type="Gene3D" id="3.40.50.1440">
    <property type="entry name" value="Tubulin/FtsZ, GTPase domain"/>
    <property type="match status" value="1"/>
</dbReference>
<dbReference type="GO" id="GO:0005739">
    <property type="term" value="C:mitochondrion"/>
    <property type="evidence" value="ECO:0007669"/>
    <property type="project" value="UniProtKB-SubCell"/>
</dbReference>
<name>H2AQG7_KAZAF</name>
<evidence type="ECO:0000256" key="6">
    <source>
        <dbReference type="ARBA" id="ARBA00023128"/>
    </source>
</evidence>
<comment type="subcellular location">
    <subcellularLocation>
        <location evidence="2">Mitochondrion</location>
    </subcellularLocation>
</comment>
<evidence type="ECO:0000313" key="10">
    <source>
        <dbReference type="Proteomes" id="UP000005220"/>
    </source>
</evidence>
<dbReference type="InterPro" id="IPR036525">
    <property type="entry name" value="Tubulin/FtsZ_GTPase_sf"/>
</dbReference>
<dbReference type="Pfam" id="PF10644">
    <property type="entry name" value="Misat_Tub_SegII"/>
    <property type="match status" value="1"/>
</dbReference>